<dbReference type="EMBL" id="QXMN01000036">
    <property type="protein sequence ID" value="RIX76077.1"/>
    <property type="molecule type" value="Genomic_DNA"/>
</dbReference>
<dbReference type="Proteomes" id="UP000265619">
    <property type="component" value="Unassembled WGS sequence"/>
</dbReference>
<organism evidence="1 2">
    <name type="scientific">Acidovorax cavernicola</name>
    <dbReference type="NCBI Taxonomy" id="1675792"/>
    <lineage>
        <taxon>Bacteria</taxon>
        <taxon>Pseudomonadati</taxon>
        <taxon>Pseudomonadota</taxon>
        <taxon>Betaproteobacteria</taxon>
        <taxon>Burkholderiales</taxon>
        <taxon>Comamonadaceae</taxon>
        <taxon>Acidovorax</taxon>
    </lineage>
</organism>
<sequence>MASTLRTPPRFVPTLTTVLEIPAEPVPVAETLRPMVPGMGESVSQPSPLDLASAVALPASVSLTPAEIVSLEEQLLHRVLQRVDLSLEERLSDAVSAAVQHQLDEMVPRLRGEIEAVLRALVIESMAAELCENTGENTGSTPASGA</sequence>
<comment type="caution">
    <text evidence="1">The sequence shown here is derived from an EMBL/GenBank/DDBJ whole genome shotgun (WGS) entry which is preliminary data.</text>
</comment>
<protein>
    <recommendedName>
        <fullName evidence="3">DUF2486 family protein</fullName>
    </recommendedName>
</protein>
<dbReference type="OrthoDB" id="9154315at2"/>
<proteinExistence type="predicted"/>
<accession>A0A9X8GTT3</accession>
<gene>
    <name evidence="1" type="ORF">D3H34_23495</name>
</gene>
<dbReference type="RefSeq" id="WP_119556656.1">
    <property type="nucleotide sequence ID" value="NZ_QXMN01000036.1"/>
</dbReference>
<evidence type="ECO:0000313" key="2">
    <source>
        <dbReference type="Proteomes" id="UP000265619"/>
    </source>
</evidence>
<name>A0A9X8GTT3_9BURK</name>
<keyword evidence="2" id="KW-1185">Reference proteome</keyword>
<evidence type="ECO:0000313" key="1">
    <source>
        <dbReference type="EMBL" id="RIX76077.1"/>
    </source>
</evidence>
<evidence type="ECO:0008006" key="3">
    <source>
        <dbReference type="Google" id="ProtNLM"/>
    </source>
</evidence>
<dbReference type="AlphaFoldDB" id="A0A9X8GTT3"/>
<reference evidence="1 2" key="1">
    <citation type="submission" date="2018-09" db="EMBL/GenBank/DDBJ databases">
        <title>Acidovorax cavernicola nov. sp. isolated from Gruta de las Maravillas (Aracena, Spain).</title>
        <authorList>
            <person name="Jurado V."/>
            <person name="Gutierrez-Patricio S."/>
            <person name="Gonzalez-Pimentel J.L."/>
            <person name="Miller A.Z."/>
            <person name="Laiz L."/>
            <person name="Saiz-Jimenez C."/>
        </authorList>
    </citation>
    <scope>NUCLEOTIDE SEQUENCE [LARGE SCALE GENOMIC DNA]</scope>
    <source>
        <strain evidence="1 2">1011MAR4D40.2</strain>
    </source>
</reference>